<evidence type="ECO:0000256" key="3">
    <source>
        <dbReference type="ARBA" id="ARBA00023015"/>
    </source>
</evidence>
<dbReference type="Proteomes" id="UP001329430">
    <property type="component" value="Chromosome 2"/>
</dbReference>
<dbReference type="Pfam" id="PF13873">
    <property type="entry name" value="Myb_DNA-bind_5"/>
    <property type="match status" value="1"/>
</dbReference>
<evidence type="ECO:0000256" key="4">
    <source>
        <dbReference type="ARBA" id="ARBA00023163"/>
    </source>
</evidence>
<comment type="function">
    <text evidence="5">Involved in transvection phenomena (= synapsis-dependent gene expression), where the synaptic pairing of chromosomes carrying genes with which zeste interacts influences the expression of these genes. Zeste binds to DNA and stimulates transcription from a nearby promoter.</text>
</comment>
<dbReference type="AlphaFoldDB" id="A0AAN7VPP1"/>
<proteinExistence type="predicted"/>
<evidence type="ECO:0000256" key="5">
    <source>
        <dbReference type="ARBA" id="ARBA00025466"/>
    </source>
</evidence>
<dbReference type="PANTHER" id="PTHR23098">
    <property type="entry name" value="AGAP001331-PA-RELATED"/>
    <property type="match status" value="1"/>
</dbReference>
<dbReference type="InterPro" id="IPR028002">
    <property type="entry name" value="Myb_DNA-bind_5"/>
</dbReference>
<evidence type="ECO:0000313" key="8">
    <source>
        <dbReference type="Proteomes" id="UP001329430"/>
    </source>
</evidence>
<keyword evidence="3" id="KW-0805">Transcription regulation</keyword>
<evidence type="ECO:0000256" key="1">
    <source>
        <dbReference type="ARBA" id="ARBA00011764"/>
    </source>
</evidence>
<dbReference type="EMBL" id="JAVRBK010000002">
    <property type="protein sequence ID" value="KAK5647984.1"/>
    <property type="molecule type" value="Genomic_DNA"/>
</dbReference>
<feature type="domain" description="Myb/SANT-like DNA-binding" evidence="6">
    <location>
        <begin position="6"/>
        <end position="82"/>
    </location>
</feature>
<evidence type="ECO:0000259" key="6">
    <source>
        <dbReference type="Pfam" id="PF13873"/>
    </source>
</evidence>
<evidence type="ECO:0000256" key="2">
    <source>
        <dbReference type="ARBA" id="ARBA00016807"/>
    </source>
</evidence>
<gene>
    <name evidence="7" type="ORF">RI129_002876</name>
</gene>
<dbReference type="GO" id="GO:0005634">
    <property type="term" value="C:nucleus"/>
    <property type="evidence" value="ECO:0007669"/>
    <property type="project" value="TreeGrafter"/>
</dbReference>
<keyword evidence="8" id="KW-1185">Reference proteome</keyword>
<reference evidence="7 8" key="1">
    <citation type="journal article" date="2024" name="Insects">
        <title>An Improved Chromosome-Level Genome Assembly of the Firefly Pyrocoelia pectoralis.</title>
        <authorList>
            <person name="Fu X."/>
            <person name="Meyer-Rochow V.B."/>
            <person name="Ballantyne L."/>
            <person name="Zhu X."/>
        </authorList>
    </citation>
    <scope>NUCLEOTIDE SEQUENCE [LARGE SCALE GENOMIC DNA]</scope>
    <source>
        <strain evidence="7">XCY_ONT2</strain>
    </source>
</reference>
<keyword evidence="4" id="KW-0804">Transcription</keyword>
<dbReference type="PANTHER" id="PTHR23098:SF16">
    <property type="entry name" value="REGULATORY PROTEIN ZESTE"/>
    <property type="match status" value="1"/>
</dbReference>
<accession>A0AAN7VPP1</accession>
<protein>
    <recommendedName>
        <fullName evidence="2">Regulatory protein zeste</fullName>
    </recommendedName>
</protein>
<comment type="caution">
    <text evidence="7">The sequence shown here is derived from an EMBL/GenBank/DDBJ whole genome shotgun (WGS) entry which is preliminary data.</text>
</comment>
<name>A0AAN7VPP1_9COLE</name>
<organism evidence="7 8">
    <name type="scientific">Pyrocoelia pectoralis</name>
    <dbReference type="NCBI Taxonomy" id="417401"/>
    <lineage>
        <taxon>Eukaryota</taxon>
        <taxon>Metazoa</taxon>
        <taxon>Ecdysozoa</taxon>
        <taxon>Arthropoda</taxon>
        <taxon>Hexapoda</taxon>
        <taxon>Insecta</taxon>
        <taxon>Pterygota</taxon>
        <taxon>Neoptera</taxon>
        <taxon>Endopterygota</taxon>
        <taxon>Coleoptera</taxon>
        <taxon>Polyphaga</taxon>
        <taxon>Elateriformia</taxon>
        <taxon>Elateroidea</taxon>
        <taxon>Lampyridae</taxon>
        <taxon>Lampyrinae</taxon>
        <taxon>Pyrocoelia</taxon>
    </lineage>
</organism>
<comment type="subunit">
    <text evidence="1">Self-associates forming complexes of several hundred monomers.</text>
</comment>
<sequence length="206" mass="23626">MSSKKRSANFSAKEESLLVSLAKGYKGVLECKISDMKTHNEKSECWLKIEKQFNSVSGEVHRPADVLRKKYENIKKRVKKKFSDEKCHARMTGGGPPHDFKFTDVDNEVKEILGKRVDGIPSEFDDDADTKMYKIHDAKNLNEADMLWLLEHDDSDVDNIETNLADSDDNEDYLSEQDEIPDEIFQEENDTISQNSNEGIKFQKMG</sequence>
<evidence type="ECO:0000313" key="7">
    <source>
        <dbReference type="EMBL" id="KAK5647984.1"/>
    </source>
</evidence>